<reference evidence="4 5" key="1">
    <citation type="submission" date="2016-09" db="EMBL/GenBank/DDBJ databases">
        <title>genome sequences of unsequenced Mycobacteria.</title>
        <authorList>
            <person name="Greninger A.L."/>
            <person name="Jerome K.R."/>
            <person name="Mcnair B."/>
            <person name="Wallis C."/>
            <person name="Fang F."/>
        </authorList>
    </citation>
    <scope>NUCLEOTIDE SEQUENCE [LARGE SCALE GENOMIC DNA]</scope>
    <source>
        <strain evidence="4 5">BM1</strain>
    </source>
</reference>
<comment type="caution">
    <text evidence="4">The sequence shown here is derived from an EMBL/GenBank/DDBJ whole genome shotgun (WGS) entry which is preliminary data.</text>
</comment>
<dbReference type="InterPro" id="IPR054056">
    <property type="entry name" value="EspB_PPE"/>
</dbReference>
<dbReference type="Proteomes" id="UP000191039">
    <property type="component" value="Unassembled WGS sequence"/>
</dbReference>
<feature type="compositionally biased region" description="Low complexity" evidence="1">
    <location>
        <begin position="382"/>
        <end position="402"/>
    </location>
</feature>
<evidence type="ECO:0000313" key="5">
    <source>
        <dbReference type="Proteomes" id="UP000191039"/>
    </source>
</evidence>
<gene>
    <name evidence="4" type="ORF">BV510_15135</name>
</gene>
<dbReference type="OrthoDB" id="4753912at2"/>
<feature type="domain" description="ESX-1 secretion-associated protein EspB PE" evidence="2">
    <location>
        <begin position="11"/>
        <end position="82"/>
    </location>
</feature>
<feature type="domain" description="ESX-1 secretion-associated protein EspB PPE" evidence="3">
    <location>
        <begin position="124"/>
        <end position="276"/>
    </location>
</feature>
<protein>
    <submittedName>
        <fullName evidence="4">Uncharacterized protein</fullName>
    </submittedName>
</protein>
<evidence type="ECO:0000256" key="1">
    <source>
        <dbReference type="SAM" id="MobiDB-lite"/>
    </source>
</evidence>
<dbReference type="Gene3D" id="1.20.1260.20">
    <property type="entry name" value="PPE superfamily"/>
    <property type="match status" value="1"/>
</dbReference>
<accession>A0A1Q4H4V0</accession>
<feature type="compositionally biased region" description="Basic and acidic residues" evidence="1">
    <location>
        <begin position="469"/>
        <end position="491"/>
    </location>
</feature>
<evidence type="ECO:0000259" key="2">
    <source>
        <dbReference type="Pfam" id="PF18625"/>
    </source>
</evidence>
<dbReference type="STRING" id="1801.BRW64_26260"/>
<organism evidence="4 5">
    <name type="scientific">Mycolicibacterium diernhoferi</name>
    <dbReference type="NCBI Taxonomy" id="1801"/>
    <lineage>
        <taxon>Bacteria</taxon>
        <taxon>Bacillati</taxon>
        <taxon>Actinomycetota</taxon>
        <taxon>Actinomycetes</taxon>
        <taxon>Mycobacteriales</taxon>
        <taxon>Mycobacteriaceae</taxon>
        <taxon>Mycolicibacterium</taxon>
    </lineage>
</organism>
<dbReference type="InterPro" id="IPR041275">
    <property type="entry name" value="EspB_PE"/>
</dbReference>
<sequence>MTAPLEVEPADLRNKAAQLDIPLPATPTPPNPPCGLDLAGVAVRQVIAEGDGMKSFIEAGQEEAKLLSRAFQGAAATYEATDAAGAAALDGTVAEIAAAEVPQADGAIPTPHMPIAGCPAPPGYLDVEVAAKQIAQPDQAATLDDFASDWTAYAGQLDARAEVFDLDAIGWEGTAAEVAGTALGRHKAWLQEMADAARTLAEHARHLSGVHRSAVAAHPTEAEVQAVTVPLRSTTDAAQMALLMVKYQQLQARSEQVLSEYAAGSMITPVKPPAPPIRAALNSPGTKLDRSGKFKKLEEKPTGPGTDGTGGGSGAGSGGGSPTATAPQPVGTAAPGQAPSAPPGGGPPAGGGSPPGGGSPSGGTPSGGTPSGGLPGGGLPAGGMPEPGLPDLGLDDPGVSPAGAGGGSGGGAGGGGVPSMPLQPNVGPETVAPGPAAARGGGSGAIPASAMGAGMGGMGGMGHGGGQQGKEKRRDPRFAPDEELYVEDRPYTEPVIGNRRRRDVQDKDAK</sequence>
<dbReference type="AlphaFoldDB" id="A0A1Q4H4V0"/>
<dbReference type="SUPFAM" id="SSF140459">
    <property type="entry name" value="PE/PPE dimer-like"/>
    <property type="match status" value="1"/>
</dbReference>
<dbReference type="Pfam" id="PF21856">
    <property type="entry name" value="EspB_PPE"/>
    <property type="match status" value="1"/>
</dbReference>
<feature type="region of interest" description="Disordered" evidence="1">
    <location>
        <begin position="266"/>
        <end position="510"/>
    </location>
</feature>
<feature type="compositionally biased region" description="Gly residues" evidence="1">
    <location>
        <begin position="403"/>
        <end position="417"/>
    </location>
</feature>
<feature type="compositionally biased region" description="Gly residues" evidence="1">
    <location>
        <begin position="453"/>
        <end position="468"/>
    </location>
</feature>
<dbReference type="RefSeq" id="WP_073859414.1">
    <property type="nucleotide sequence ID" value="NZ_BAAATC010000015.1"/>
</dbReference>
<name>A0A1Q4H4V0_9MYCO</name>
<feature type="compositionally biased region" description="Gly residues" evidence="1">
    <location>
        <begin position="347"/>
        <end position="381"/>
    </location>
</feature>
<feature type="compositionally biased region" description="Low complexity" evidence="1">
    <location>
        <begin position="322"/>
        <end position="339"/>
    </location>
</feature>
<evidence type="ECO:0000259" key="3">
    <source>
        <dbReference type="Pfam" id="PF21856"/>
    </source>
</evidence>
<dbReference type="InterPro" id="IPR038332">
    <property type="entry name" value="PPE_sf"/>
</dbReference>
<evidence type="ECO:0000313" key="4">
    <source>
        <dbReference type="EMBL" id="OPE53521.1"/>
    </source>
</evidence>
<dbReference type="Pfam" id="PF18625">
    <property type="entry name" value="EspB_PE"/>
    <property type="match status" value="1"/>
</dbReference>
<proteinExistence type="predicted"/>
<dbReference type="EMBL" id="MIJD01000151">
    <property type="protein sequence ID" value="OPE53521.1"/>
    <property type="molecule type" value="Genomic_DNA"/>
</dbReference>
<feature type="compositionally biased region" description="Gly residues" evidence="1">
    <location>
        <begin position="305"/>
        <end position="321"/>
    </location>
</feature>
<feature type="compositionally biased region" description="Basic and acidic residues" evidence="1">
    <location>
        <begin position="287"/>
        <end position="301"/>
    </location>
</feature>